<feature type="transmembrane region" description="Helical" evidence="1">
    <location>
        <begin position="33"/>
        <end position="50"/>
    </location>
</feature>
<proteinExistence type="predicted"/>
<organism evidence="2">
    <name type="scientific">Manihot esculenta</name>
    <name type="common">Cassava</name>
    <name type="synonym">Jatropha manihot</name>
    <dbReference type="NCBI Taxonomy" id="3983"/>
    <lineage>
        <taxon>Eukaryota</taxon>
        <taxon>Viridiplantae</taxon>
        <taxon>Streptophyta</taxon>
        <taxon>Embryophyta</taxon>
        <taxon>Tracheophyta</taxon>
        <taxon>Spermatophyta</taxon>
        <taxon>Magnoliopsida</taxon>
        <taxon>eudicotyledons</taxon>
        <taxon>Gunneridae</taxon>
        <taxon>Pentapetalae</taxon>
        <taxon>rosids</taxon>
        <taxon>fabids</taxon>
        <taxon>Malpighiales</taxon>
        <taxon>Euphorbiaceae</taxon>
        <taxon>Crotonoideae</taxon>
        <taxon>Manihoteae</taxon>
        <taxon>Manihot</taxon>
    </lineage>
</organism>
<dbReference type="EMBL" id="CM004398">
    <property type="protein sequence ID" value="OAY34906.1"/>
    <property type="molecule type" value="Genomic_DNA"/>
</dbReference>
<name>A0A2C9UVV5_MANES</name>
<dbReference type="AlphaFoldDB" id="A0A2C9UVV5"/>
<sequence>MDERTTSHNLFLVICYRESFSTSFDGWFLKKSLLFFLLYRAAGGLSFLTAQRGFSSHIRFCLFGNRCMRKNVFPSGFFLVCIFGNLSCLLGYLLI</sequence>
<keyword evidence="1" id="KW-1133">Transmembrane helix</keyword>
<gene>
    <name evidence="2" type="ORF">MANES_12G056600</name>
</gene>
<evidence type="ECO:0000313" key="2">
    <source>
        <dbReference type="EMBL" id="OAY34906.1"/>
    </source>
</evidence>
<feature type="transmembrane region" description="Helical" evidence="1">
    <location>
        <begin position="71"/>
        <end position="94"/>
    </location>
</feature>
<accession>A0A2C9UVV5</accession>
<evidence type="ECO:0000256" key="1">
    <source>
        <dbReference type="SAM" id="Phobius"/>
    </source>
</evidence>
<protein>
    <submittedName>
        <fullName evidence="2">Uncharacterized protein</fullName>
    </submittedName>
</protein>
<reference evidence="2" key="1">
    <citation type="submission" date="2016-02" db="EMBL/GenBank/DDBJ databases">
        <title>WGS assembly of Manihot esculenta.</title>
        <authorList>
            <person name="Bredeson J.V."/>
            <person name="Prochnik S.E."/>
            <person name="Lyons J.B."/>
            <person name="Schmutz J."/>
            <person name="Grimwood J."/>
            <person name="Vrebalov J."/>
            <person name="Bart R.S."/>
            <person name="Amuge T."/>
            <person name="Ferguson M.E."/>
            <person name="Green R."/>
            <person name="Putnam N."/>
            <person name="Stites J."/>
            <person name="Rounsley S."/>
            <person name="Rokhsar D.S."/>
        </authorList>
    </citation>
    <scope>NUCLEOTIDE SEQUENCE [LARGE SCALE GENOMIC DNA]</scope>
    <source>
        <tissue evidence="2">Leaf</tissue>
    </source>
</reference>
<keyword evidence="1" id="KW-0812">Transmembrane</keyword>
<keyword evidence="1" id="KW-0472">Membrane</keyword>